<protein>
    <submittedName>
        <fullName evidence="3">SFRICE_027568</fullName>
    </submittedName>
</protein>
<dbReference type="InterPro" id="IPR038765">
    <property type="entry name" value="Papain-like_cys_pep_sf"/>
</dbReference>
<dbReference type="EMBL" id="ODYU01012670">
    <property type="protein sequence ID" value="SOQ59106.1"/>
    <property type="molecule type" value="Genomic_DNA"/>
</dbReference>
<feature type="chain" id="PRO_5013836834" evidence="1">
    <location>
        <begin position="22"/>
        <end position="191"/>
    </location>
</feature>
<dbReference type="SMART" id="SM00848">
    <property type="entry name" value="Inhibitor_I29"/>
    <property type="match status" value="1"/>
</dbReference>
<sequence length="191" mass="22540">MLLVIITAFINIILLIKFVGTEEDTIALFERFKMHFHRVYTSPASEEEAYINFVRNMEIANDLNKKNPGDVIAYQLNRYADVDPDTIEDRYALDIVPYDHIVKKEPRPKQSPHKLIKDVKLYDLNDVDELYEKYIQKFKKQNISNKAERLAHYYRFIKTVVDINKQRFDGKDVTIGPDADVIKEPNEYFYG</sequence>
<name>A0A2H1X1M2_SPOFR</name>
<evidence type="ECO:0000313" key="3">
    <source>
        <dbReference type="EMBL" id="SOQ59106.1"/>
    </source>
</evidence>
<feature type="signal peptide" evidence="1">
    <location>
        <begin position="1"/>
        <end position="21"/>
    </location>
</feature>
<organism evidence="3">
    <name type="scientific">Spodoptera frugiperda</name>
    <name type="common">Fall armyworm</name>
    <dbReference type="NCBI Taxonomy" id="7108"/>
    <lineage>
        <taxon>Eukaryota</taxon>
        <taxon>Metazoa</taxon>
        <taxon>Ecdysozoa</taxon>
        <taxon>Arthropoda</taxon>
        <taxon>Hexapoda</taxon>
        <taxon>Insecta</taxon>
        <taxon>Pterygota</taxon>
        <taxon>Neoptera</taxon>
        <taxon>Endopterygota</taxon>
        <taxon>Lepidoptera</taxon>
        <taxon>Glossata</taxon>
        <taxon>Ditrysia</taxon>
        <taxon>Noctuoidea</taxon>
        <taxon>Noctuidae</taxon>
        <taxon>Amphipyrinae</taxon>
        <taxon>Spodoptera</taxon>
    </lineage>
</organism>
<evidence type="ECO:0000256" key="1">
    <source>
        <dbReference type="SAM" id="SignalP"/>
    </source>
</evidence>
<keyword evidence="1" id="KW-0732">Signal</keyword>
<dbReference type="Pfam" id="PF08246">
    <property type="entry name" value="Inhibitor_I29"/>
    <property type="match status" value="1"/>
</dbReference>
<dbReference type="SUPFAM" id="SSF54001">
    <property type="entry name" value="Cysteine proteinases"/>
    <property type="match status" value="1"/>
</dbReference>
<gene>
    <name evidence="3" type="ORF">SFRICE_027568</name>
</gene>
<dbReference type="Gene3D" id="1.10.287.2250">
    <property type="match status" value="1"/>
</dbReference>
<accession>A0A2H1X1M2</accession>
<proteinExistence type="predicted"/>
<evidence type="ECO:0000259" key="2">
    <source>
        <dbReference type="SMART" id="SM00848"/>
    </source>
</evidence>
<dbReference type="InterPro" id="IPR013201">
    <property type="entry name" value="Prot_inhib_I29"/>
</dbReference>
<reference evidence="3" key="1">
    <citation type="submission" date="2016-07" db="EMBL/GenBank/DDBJ databases">
        <authorList>
            <person name="Bretaudeau A."/>
        </authorList>
    </citation>
    <scope>NUCLEOTIDE SEQUENCE</scope>
    <source>
        <strain evidence="3">Rice</strain>
        <tissue evidence="3">Whole body</tissue>
    </source>
</reference>
<feature type="domain" description="Cathepsin propeptide inhibitor" evidence="2">
    <location>
        <begin position="29"/>
        <end position="87"/>
    </location>
</feature>
<dbReference type="AlphaFoldDB" id="A0A2H1X1M2"/>